<organism evidence="1 2">
    <name type="scientific">Pyropia yezoensis</name>
    <name type="common">Susabi-nori</name>
    <name type="synonym">Porphyra yezoensis</name>
    <dbReference type="NCBI Taxonomy" id="2788"/>
    <lineage>
        <taxon>Eukaryota</taxon>
        <taxon>Rhodophyta</taxon>
        <taxon>Bangiophyceae</taxon>
        <taxon>Bangiales</taxon>
        <taxon>Bangiaceae</taxon>
        <taxon>Pyropia</taxon>
    </lineage>
</organism>
<dbReference type="EMBL" id="CM020620">
    <property type="protein sequence ID" value="KAK1867749.1"/>
    <property type="molecule type" value="Genomic_DNA"/>
</dbReference>
<reference evidence="1" key="1">
    <citation type="submission" date="2019-11" db="EMBL/GenBank/DDBJ databases">
        <title>Nori genome reveals adaptations in red seaweeds to the harsh intertidal environment.</title>
        <authorList>
            <person name="Wang D."/>
            <person name="Mao Y."/>
        </authorList>
    </citation>
    <scope>NUCLEOTIDE SEQUENCE</scope>
    <source>
        <tissue evidence="1">Gametophyte</tissue>
    </source>
</reference>
<dbReference type="Proteomes" id="UP000798662">
    <property type="component" value="Chromosome 3"/>
</dbReference>
<protein>
    <submittedName>
        <fullName evidence="1">Uncharacterized protein</fullName>
    </submittedName>
</protein>
<accession>A0ACC3CC44</accession>
<gene>
    <name evidence="1" type="ORF">I4F81_010250</name>
</gene>
<sequence>MDTAFVSALPATAAGAAVASRATSLRGSAVSASRPSFAGAAVVVVAPAPLSPPSRRALPPPPAPAVIEAKKGRLQQPLRPAGAPRGPPPVPEDGTPIFSVFVRSRRTKLWYPVGAVRGDGRAKALVASMRTSWGKKLYQGALNKGMAQTIFSGDGNKFTDQALRQYPQLKKSKADLQFGYKVTAKGVDGWGTQLLTRDMKLPFFEYWKKKLAGELEEQQETEKA</sequence>
<proteinExistence type="predicted"/>
<name>A0ACC3CC44_PYRYE</name>
<keyword evidence="2" id="KW-1185">Reference proteome</keyword>
<evidence type="ECO:0000313" key="1">
    <source>
        <dbReference type="EMBL" id="KAK1867749.1"/>
    </source>
</evidence>
<comment type="caution">
    <text evidence="1">The sequence shown here is derived from an EMBL/GenBank/DDBJ whole genome shotgun (WGS) entry which is preliminary data.</text>
</comment>
<evidence type="ECO:0000313" key="2">
    <source>
        <dbReference type="Proteomes" id="UP000798662"/>
    </source>
</evidence>